<feature type="compositionally biased region" description="Polar residues" evidence="2">
    <location>
        <begin position="208"/>
        <end position="219"/>
    </location>
</feature>
<organism evidence="3 4">
    <name type="scientific">Pseudolycoriella hygida</name>
    <dbReference type="NCBI Taxonomy" id="35572"/>
    <lineage>
        <taxon>Eukaryota</taxon>
        <taxon>Metazoa</taxon>
        <taxon>Ecdysozoa</taxon>
        <taxon>Arthropoda</taxon>
        <taxon>Hexapoda</taxon>
        <taxon>Insecta</taxon>
        <taxon>Pterygota</taxon>
        <taxon>Neoptera</taxon>
        <taxon>Endopterygota</taxon>
        <taxon>Diptera</taxon>
        <taxon>Nematocera</taxon>
        <taxon>Sciaroidea</taxon>
        <taxon>Sciaridae</taxon>
        <taxon>Pseudolycoriella</taxon>
    </lineage>
</organism>
<evidence type="ECO:0000313" key="3">
    <source>
        <dbReference type="EMBL" id="KAJ6634785.1"/>
    </source>
</evidence>
<dbReference type="GO" id="GO:0019888">
    <property type="term" value="F:protein phosphatase regulator activity"/>
    <property type="evidence" value="ECO:0007669"/>
    <property type="project" value="InterPro"/>
</dbReference>
<feature type="region of interest" description="Disordered" evidence="2">
    <location>
        <begin position="456"/>
        <end position="486"/>
    </location>
</feature>
<dbReference type="GO" id="GO:0030289">
    <property type="term" value="C:protein phosphatase 4 complex"/>
    <property type="evidence" value="ECO:0007669"/>
    <property type="project" value="InterPro"/>
</dbReference>
<feature type="compositionally biased region" description="Basic and acidic residues" evidence="2">
    <location>
        <begin position="341"/>
        <end position="366"/>
    </location>
</feature>
<dbReference type="OrthoDB" id="341898at2759"/>
<reference evidence="3" key="1">
    <citation type="submission" date="2022-07" db="EMBL/GenBank/DDBJ databases">
        <authorList>
            <person name="Trinca V."/>
            <person name="Uliana J.V.C."/>
            <person name="Torres T.T."/>
            <person name="Ward R.J."/>
            <person name="Monesi N."/>
        </authorList>
    </citation>
    <scope>NUCLEOTIDE SEQUENCE</scope>
    <source>
        <strain evidence="3">HSMRA1968</strain>
        <tissue evidence="3">Whole embryos</tissue>
    </source>
</reference>
<feature type="region of interest" description="Disordered" evidence="2">
    <location>
        <begin position="158"/>
        <end position="177"/>
    </location>
</feature>
<name>A0A9Q0MPG0_9DIPT</name>
<dbReference type="InterPro" id="IPR015267">
    <property type="entry name" value="PPP4R2"/>
</dbReference>
<feature type="region of interest" description="Disordered" evidence="2">
    <location>
        <begin position="187"/>
        <end position="376"/>
    </location>
</feature>
<dbReference type="PANTHER" id="PTHR16487">
    <property type="entry name" value="PPP4R2-RELATED PROTEIN"/>
    <property type="match status" value="1"/>
</dbReference>
<feature type="compositionally biased region" description="Basic and acidic residues" evidence="2">
    <location>
        <begin position="220"/>
        <end position="230"/>
    </location>
</feature>
<dbReference type="PANTHER" id="PTHR16487:SF0">
    <property type="entry name" value="PROTEIN PHOSPHATASE 4 REGULATORY SUBUNIT 2-RELATED"/>
    <property type="match status" value="1"/>
</dbReference>
<dbReference type="EMBL" id="WJQU01000004">
    <property type="protein sequence ID" value="KAJ6634785.1"/>
    <property type="molecule type" value="Genomic_DNA"/>
</dbReference>
<dbReference type="Pfam" id="PF09184">
    <property type="entry name" value="PPP4R2"/>
    <property type="match status" value="1"/>
</dbReference>
<dbReference type="GO" id="GO:0005634">
    <property type="term" value="C:nucleus"/>
    <property type="evidence" value="ECO:0007669"/>
    <property type="project" value="TreeGrafter"/>
</dbReference>
<evidence type="ECO:0000256" key="1">
    <source>
        <dbReference type="ARBA" id="ARBA00009207"/>
    </source>
</evidence>
<keyword evidence="4" id="KW-1185">Reference proteome</keyword>
<comment type="caution">
    <text evidence="3">The sequence shown here is derived from an EMBL/GenBank/DDBJ whole genome shotgun (WGS) entry which is preliminary data.</text>
</comment>
<sequence>MDLENAEEILQILERFSKQKSKTIPEELNAYLSHVALTGDSVYSWSKVQYFFREKLAHVLKDFHDTTPRSEDLPVSRNVDTFNYDTMKTALLERFDLFNAAPFTIQRLSELLNEPKKHYCRLDKFMRALEKNILGKNDIPFELDVFTASLQTVVSTVEPGHRQMGSENGDSVNGDPLMDINVDIEMEKEPSSSCTPAAEEKSVDEQSESAMEVTSTQNKTEQETSEHCDEAPSDDAPSDDANTNGHHEDELSDTIEDPKVDANIVDSADKIENSSAETATEEVQPAQEKVNSPEVSTEEPTSEASHVTPTTDQTSDAVNEADEALTEKSSELEPETSALTAKEDKDDIIEDKPSQNFHELGKHSLDSDQDGQEYQPAAAKLAKIDETLTEVQTVLTPDSQKAIPAKGDEIPPVDTVVEDRQNSEENEILTESVLHADSETIPTIADEKQITDELSDVEKPTMDDSRLQVNTTNNIPVEAESVPAGAIDDTNTDILANDDTISPLDSTLSNNDLDTLEEDEEELIEPIIADTERNIVESAILAETDVEMTPSTDNPEQMAVEDQTSVLLSTNSDSAMDATQNIPSTTDEQMEVFESNLMEEDL</sequence>
<feature type="compositionally biased region" description="Basic and acidic residues" evidence="2">
    <location>
        <begin position="456"/>
        <end position="466"/>
    </location>
</feature>
<evidence type="ECO:0000313" key="4">
    <source>
        <dbReference type="Proteomes" id="UP001151699"/>
    </source>
</evidence>
<proteinExistence type="inferred from homology"/>
<feature type="compositionally biased region" description="Polar residues" evidence="2">
    <location>
        <begin position="307"/>
        <end position="317"/>
    </location>
</feature>
<comment type="similarity">
    <text evidence="1">Belongs to the PPP4R2 family.</text>
</comment>
<accession>A0A9Q0MPG0</accession>
<dbReference type="GO" id="GO:0005737">
    <property type="term" value="C:cytoplasm"/>
    <property type="evidence" value="ECO:0007669"/>
    <property type="project" value="TreeGrafter"/>
</dbReference>
<evidence type="ECO:0000256" key="2">
    <source>
        <dbReference type="SAM" id="MobiDB-lite"/>
    </source>
</evidence>
<dbReference type="Proteomes" id="UP001151699">
    <property type="component" value="Chromosome C"/>
</dbReference>
<dbReference type="AlphaFoldDB" id="A0A9Q0MPG0"/>
<gene>
    <name evidence="3" type="primary">PPP4R2r</name>
    <name evidence="3" type="ORF">Bhyg_13364</name>
</gene>
<protein>
    <submittedName>
        <fullName evidence="3">Serine/threonine-protein phosphatase 4 regulatory subunit 2</fullName>
    </submittedName>
</protein>